<evidence type="ECO:0000313" key="3">
    <source>
        <dbReference type="Proteomes" id="UP000013750"/>
    </source>
</evidence>
<accession>R2VIQ4</accession>
<dbReference type="eggNOG" id="ENOG5033AXK">
    <property type="taxonomic scope" value="Bacteria"/>
</dbReference>
<organism evidence="1 3">
    <name type="scientific">Enterococcus gilvus ATCC BAA-350</name>
    <dbReference type="NCBI Taxonomy" id="1158614"/>
    <lineage>
        <taxon>Bacteria</taxon>
        <taxon>Bacillati</taxon>
        <taxon>Bacillota</taxon>
        <taxon>Bacilli</taxon>
        <taxon>Lactobacillales</taxon>
        <taxon>Enterococcaceae</taxon>
        <taxon>Enterococcus</taxon>
    </lineage>
</organism>
<reference evidence="1 3" key="1">
    <citation type="submission" date="2013-02" db="EMBL/GenBank/DDBJ databases">
        <title>The Genome Sequence of Enterococcus gilvus ATCC BAA-350.</title>
        <authorList>
            <consortium name="The Broad Institute Genome Sequencing Platform"/>
            <consortium name="The Broad Institute Genome Sequencing Center for Infectious Disease"/>
            <person name="Earl A.M."/>
            <person name="Gilmore M.S."/>
            <person name="Lebreton F."/>
            <person name="Walker B."/>
            <person name="Young S.K."/>
            <person name="Zeng Q."/>
            <person name="Gargeya S."/>
            <person name="Fitzgerald M."/>
            <person name="Haas B."/>
            <person name="Abouelleil A."/>
            <person name="Alvarado L."/>
            <person name="Arachchi H.M."/>
            <person name="Berlin A.M."/>
            <person name="Chapman S.B."/>
            <person name="Dewar J."/>
            <person name="Goldberg J."/>
            <person name="Griggs A."/>
            <person name="Gujja S."/>
            <person name="Hansen M."/>
            <person name="Howarth C."/>
            <person name="Imamovic A."/>
            <person name="Larimer J."/>
            <person name="McCowan C."/>
            <person name="Murphy C."/>
            <person name="Neiman D."/>
            <person name="Pearson M."/>
            <person name="Priest M."/>
            <person name="Roberts A."/>
            <person name="Saif S."/>
            <person name="Shea T."/>
            <person name="Sisk P."/>
            <person name="Sykes S."/>
            <person name="Wortman J."/>
            <person name="Nusbaum C."/>
            <person name="Birren B."/>
        </authorList>
    </citation>
    <scope>NUCLEOTIDE SEQUENCE [LARGE SCALE GENOMIC DNA]</scope>
    <source>
        <strain evidence="1 3">ATCC BAA-350</strain>
    </source>
</reference>
<evidence type="ECO:0000313" key="1">
    <source>
        <dbReference type="EMBL" id="EOI57486.1"/>
    </source>
</evidence>
<evidence type="ECO:0000313" key="4">
    <source>
        <dbReference type="Proteomes" id="UP000014160"/>
    </source>
</evidence>
<dbReference type="NCBIfam" id="TIGR01725">
    <property type="entry name" value="phge_HK97_gp10"/>
    <property type="match status" value="1"/>
</dbReference>
<name>R2VIQ4_9ENTE</name>
<protein>
    <submittedName>
        <fullName evidence="1">HK97 gp10 family phage protein</fullName>
    </submittedName>
</protein>
<dbReference type="RefSeq" id="WP_010780115.1">
    <property type="nucleotide sequence ID" value="NZ_ASWH01000001.1"/>
</dbReference>
<reference evidence="2 4" key="2">
    <citation type="submission" date="2013-03" db="EMBL/GenBank/DDBJ databases">
        <title>The Genome Sequence of Enterococcus gilvus ATCC BAA-350 (PacBio/Illumina hybrid assembly).</title>
        <authorList>
            <consortium name="The Broad Institute Genomics Platform"/>
            <consortium name="The Broad Institute Genome Sequencing Center for Infectious Disease"/>
            <person name="Earl A."/>
            <person name="Russ C."/>
            <person name="Gilmore M."/>
            <person name="Surin D."/>
            <person name="Walker B."/>
            <person name="Young S."/>
            <person name="Zeng Q."/>
            <person name="Gargeya S."/>
            <person name="Fitzgerald M."/>
            <person name="Haas B."/>
            <person name="Abouelleil A."/>
            <person name="Allen A.W."/>
            <person name="Alvarado L."/>
            <person name="Arachchi H.M."/>
            <person name="Berlin A.M."/>
            <person name="Chapman S.B."/>
            <person name="Gainer-Dewar J."/>
            <person name="Goldberg J."/>
            <person name="Griggs A."/>
            <person name="Gujja S."/>
            <person name="Hansen M."/>
            <person name="Howarth C."/>
            <person name="Imamovic A."/>
            <person name="Ireland A."/>
            <person name="Larimer J."/>
            <person name="McCowan C."/>
            <person name="Murphy C."/>
            <person name="Pearson M."/>
            <person name="Poon T.W."/>
            <person name="Priest M."/>
            <person name="Roberts A."/>
            <person name="Saif S."/>
            <person name="Shea T."/>
            <person name="Sisk P."/>
            <person name="Sykes S."/>
            <person name="Wortman J."/>
            <person name="Nusbaum C."/>
            <person name="Birren B."/>
        </authorList>
    </citation>
    <scope>NUCLEOTIDE SEQUENCE [LARGE SCALE GENOMIC DNA]</scope>
    <source>
        <strain evidence="2 4">ATCC BAA-350</strain>
    </source>
</reference>
<dbReference type="PATRIC" id="fig|1158614.3.peg.1711"/>
<dbReference type="EMBL" id="ASWH01000001">
    <property type="protein sequence ID" value="EOW82940.1"/>
    <property type="molecule type" value="Genomic_DNA"/>
</dbReference>
<dbReference type="Proteomes" id="UP000014160">
    <property type="component" value="Unassembled WGS sequence"/>
</dbReference>
<dbReference type="InterPro" id="IPR010064">
    <property type="entry name" value="HK97-gp10_tail"/>
</dbReference>
<comment type="caution">
    <text evidence="1">The sequence shown here is derived from an EMBL/GenBank/DDBJ whole genome shotgun (WGS) entry which is preliminary data.</text>
</comment>
<dbReference type="Pfam" id="PF04883">
    <property type="entry name" value="HK97-gp10_like"/>
    <property type="match status" value="1"/>
</dbReference>
<dbReference type="EMBL" id="AJDQ01000006">
    <property type="protein sequence ID" value="EOI57486.1"/>
    <property type="molecule type" value="Genomic_DNA"/>
</dbReference>
<keyword evidence="4" id="KW-1185">Reference proteome</keyword>
<dbReference type="OrthoDB" id="886754at2"/>
<dbReference type="HOGENOM" id="CLU_127674_4_2_9"/>
<evidence type="ECO:0000313" key="2">
    <source>
        <dbReference type="EMBL" id="EOW82940.1"/>
    </source>
</evidence>
<dbReference type="Proteomes" id="UP000013750">
    <property type="component" value="Unassembled WGS sequence"/>
</dbReference>
<dbReference type="AlphaFoldDB" id="R2VIQ4"/>
<sequence length="114" mass="13153">MSKTVKIVGLEKFTRSVLQQKGKMEQATHQEVVRSGMRVEKRAKQLAPFDTGWLSNTIYSFESGRLRTNVVSPAEYSIYVEEGTRYMAAQPFLFPAVKEEFPRFMKNMRKIARG</sequence>
<proteinExistence type="predicted"/>
<gene>
    <name evidence="2" type="ORF">I592_02264</name>
    <name evidence="1" type="ORF">UKC_01703</name>
</gene>